<protein>
    <recommendedName>
        <fullName evidence="4">HTH marR-type domain-containing protein</fullName>
    </recommendedName>
</protein>
<keyword evidence="6" id="KW-1185">Reference proteome</keyword>
<evidence type="ECO:0000313" key="6">
    <source>
        <dbReference type="Proteomes" id="UP000615755"/>
    </source>
</evidence>
<dbReference type="SUPFAM" id="SSF46785">
    <property type="entry name" value="Winged helix' DNA-binding domain"/>
    <property type="match status" value="1"/>
</dbReference>
<dbReference type="Pfam" id="PF12802">
    <property type="entry name" value="MarR_2"/>
    <property type="match status" value="1"/>
</dbReference>
<dbReference type="InterPro" id="IPR036390">
    <property type="entry name" value="WH_DNA-bd_sf"/>
</dbReference>
<dbReference type="InterPro" id="IPR000835">
    <property type="entry name" value="HTH_MarR-typ"/>
</dbReference>
<dbReference type="PANTHER" id="PTHR33164">
    <property type="entry name" value="TRANSCRIPTIONAL REGULATOR, MARR FAMILY"/>
    <property type="match status" value="1"/>
</dbReference>
<keyword evidence="2" id="KW-0238">DNA-binding</keyword>
<dbReference type="PANTHER" id="PTHR33164:SF43">
    <property type="entry name" value="HTH-TYPE TRANSCRIPTIONAL REPRESSOR YETL"/>
    <property type="match status" value="1"/>
</dbReference>
<dbReference type="RefSeq" id="WP_192507466.1">
    <property type="nucleotide sequence ID" value="NZ_AQGV01000012.1"/>
</dbReference>
<dbReference type="InterPro" id="IPR023187">
    <property type="entry name" value="Tscrpt_reg_MarR-type_CS"/>
</dbReference>
<accession>A0ABR9EAX1</accession>
<evidence type="ECO:0000256" key="2">
    <source>
        <dbReference type="ARBA" id="ARBA00023125"/>
    </source>
</evidence>
<feature type="domain" description="HTH marR-type" evidence="4">
    <location>
        <begin position="24"/>
        <end position="157"/>
    </location>
</feature>
<dbReference type="InterPro" id="IPR039422">
    <property type="entry name" value="MarR/SlyA-like"/>
</dbReference>
<dbReference type="EMBL" id="AQGV01000012">
    <property type="protein sequence ID" value="MBE0368144.1"/>
    <property type="molecule type" value="Genomic_DNA"/>
</dbReference>
<evidence type="ECO:0000256" key="3">
    <source>
        <dbReference type="ARBA" id="ARBA00023163"/>
    </source>
</evidence>
<comment type="caution">
    <text evidence="5">The sequence shown here is derived from an EMBL/GenBank/DDBJ whole genome shotgun (WGS) entry which is preliminary data.</text>
</comment>
<reference evidence="5 6" key="1">
    <citation type="submission" date="2015-03" db="EMBL/GenBank/DDBJ databases">
        <title>Genome sequence of Pseudoalteromonas aurantia.</title>
        <authorList>
            <person name="Xie B.-B."/>
            <person name="Rong J.-C."/>
            <person name="Qin Q.-L."/>
            <person name="Zhang Y.-Z."/>
        </authorList>
    </citation>
    <scope>NUCLEOTIDE SEQUENCE [LARGE SCALE GENOMIC DNA]</scope>
    <source>
        <strain evidence="5 6">208</strain>
    </source>
</reference>
<keyword evidence="1" id="KW-0805">Transcription regulation</keyword>
<dbReference type="Proteomes" id="UP000615755">
    <property type="component" value="Unassembled WGS sequence"/>
</dbReference>
<evidence type="ECO:0000313" key="5">
    <source>
        <dbReference type="EMBL" id="MBE0368144.1"/>
    </source>
</evidence>
<dbReference type="PROSITE" id="PS50995">
    <property type="entry name" value="HTH_MARR_2"/>
    <property type="match status" value="1"/>
</dbReference>
<sequence>MEINLTKKLRLSIAMNHTSEGALLTNIILDIFKLNGLLVQEGDKLVKELGLTSARWKVLGALSSSETSLTVSGIARKMGQSRQSVQRLANDLADEGLLVGLDNPNNKKAKLYSLTNDGTDAFTQAMKKQSLWVNDIARGMSETELNSASTLLRELTLKLE</sequence>
<dbReference type="Gene3D" id="1.10.10.10">
    <property type="entry name" value="Winged helix-like DNA-binding domain superfamily/Winged helix DNA-binding domain"/>
    <property type="match status" value="1"/>
</dbReference>
<gene>
    <name evidence="5" type="ORF">PAUR_a1680</name>
</gene>
<evidence type="ECO:0000256" key="1">
    <source>
        <dbReference type="ARBA" id="ARBA00023015"/>
    </source>
</evidence>
<proteinExistence type="predicted"/>
<dbReference type="InterPro" id="IPR036388">
    <property type="entry name" value="WH-like_DNA-bd_sf"/>
</dbReference>
<keyword evidence="3" id="KW-0804">Transcription</keyword>
<dbReference type="SMART" id="SM00347">
    <property type="entry name" value="HTH_MARR"/>
    <property type="match status" value="1"/>
</dbReference>
<evidence type="ECO:0000259" key="4">
    <source>
        <dbReference type="PROSITE" id="PS50995"/>
    </source>
</evidence>
<dbReference type="PROSITE" id="PS01117">
    <property type="entry name" value="HTH_MARR_1"/>
    <property type="match status" value="1"/>
</dbReference>
<name>A0ABR9EAX1_9GAMM</name>
<organism evidence="5 6">
    <name type="scientific">Pseudoalteromonas aurantia 208</name>
    <dbReference type="NCBI Taxonomy" id="1314867"/>
    <lineage>
        <taxon>Bacteria</taxon>
        <taxon>Pseudomonadati</taxon>
        <taxon>Pseudomonadota</taxon>
        <taxon>Gammaproteobacteria</taxon>
        <taxon>Alteromonadales</taxon>
        <taxon>Pseudoalteromonadaceae</taxon>
        <taxon>Pseudoalteromonas</taxon>
    </lineage>
</organism>